<gene>
    <name evidence="1" type="ORF">G4923_06325</name>
</gene>
<organism evidence="1 2">
    <name type="scientific">Aeromonas rivipollensis</name>
    <dbReference type="NCBI Taxonomy" id="948519"/>
    <lineage>
        <taxon>Bacteria</taxon>
        <taxon>Pseudomonadati</taxon>
        <taxon>Pseudomonadota</taxon>
        <taxon>Gammaproteobacteria</taxon>
        <taxon>Aeromonadales</taxon>
        <taxon>Aeromonadaceae</taxon>
        <taxon>Aeromonas</taxon>
    </lineage>
</organism>
<proteinExistence type="predicted"/>
<evidence type="ECO:0000313" key="1">
    <source>
        <dbReference type="EMBL" id="NEX88328.1"/>
    </source>
</evidence>
<dbReference type="Proteomes" id="UP000472827">
    <property type="component" value="Unassembled WGS sequence"/>
</dbReference>
<dbReference type="RefSeq" id="WP_163136168.1">
    <property type="nucleotide sequence ID" value="NZ_JAAILA010000009.1"/>
</dbReference>
<protein>
    <submittedName>
        <fullName evidence="1">Uncharacterized protein</fullName>
    </submittedName>
</protein>
<reference evidence="1 2" key="1">
    <citation type="submission" date="2020-02" db="EMBL/GenBank/DDBJ databases">
        <title>Genome sequencing of Aeromonas rivipollensis.</title>
        <authorList>
            <person name="Fono-Tamo Ubani E.K."/>
            <person name="Lekota K.E."/>
        </authorList>
    </citation>
    <scope>NUCLEOTIDE SEQUENCE [LARGE SCALE GENOMIC DNA]</scope>
    <source>
        <strain evidence="1 2">G78</strain>
    </source>
</reference>
<comment type="caution">
    <text evidence="1">The sequence shown here is derived from an EMBL/GenBank/DDBJ whole genome shotgun (WGS) entry which is preliminary data.</text>
</comment>
<name>A0ABX0D372_9GAMM</name>
<keyword evidence="2" id="KW-1185">Reference proteome</keyword>
<evidence type="ECO:0000313" key="2">
    <source>
        <dbReference type="Proteomes" id="UP000472827"/>
    </source>
</evidence>
<accession>A0ABX0D372</accession>
<dbReference type="EMBL" id="JAAILA010000009">
    <property type="protein sequence ID" value="NEX88328.1"/>
    <property type="molecule type" value="Genomic_DNA"/>
</dbReference>
<sequence>MDYYDITPEMEAMLCLMINGGRLSITPSVRIVHKGSIHEFGISDYLWLKSAGVMRERPDGKVEIKTIVYADIAQCIRALGIDAGNLLGWALGRVDLAEESGIKEDWQLVKIIANANGYLVEGSPAGFTVV</sequence>